<dbReference type="AlphaFoldDB" id="A0A8S9VE58"/>
<name>A0A8S9VE58_PHYIN</name>
<dbReference type="Proteomes" id="UP000704712">
    <property type="component" value="Unassembled WGS sequence"/>
</dbReference>
<reference evidence="2" key="1">
    <citation type="submission" date="2020-03" db="EMBL/GenBank/DDBJ databases">
        <title>Hybrid Assembly of Korean Phytophthora infestans isolates.</title>
        <authorList>
            <person name="Prokchorchik M."/>
            <person name="Lee Y."/>
            <person name="Seo J."/>
            <person name="Cho J.-H."/>
            <person name="Park Y.-E."/>
            <person name="Jang D.-C."/>
            <person name="Im J.-S."/>
            <person name="Choi J.-G."/>
            <person name="Park H.-J."/>
            <person name="Lee G.-B."/>
            <person name="Lee Y.-G."/>
            <person name="Hong S.-Y."/>
            <person name="Cho K."/>
            <person name="Sohn K.H."/>
        </authorList>
    </citation>
    <scope>NUCLEOTIDE SEQUENCE</scope>
    <source>
        <strain evidence="2">KR_2_A2</strain>
    </source>
</reference>
<gene>
    <name evidence="2" type="ORF">GN958_ATG00329</name>
</gene>
<feature type="signal peptide" evidence="1">
    <location>
        <begin position="1"/>
        <end position="21"/>
    </location>
</feature>
<sequence length="184" mass="20016">MRLSLILLATASVALLADTSARPTDTGTRKCFDQETVSTNHDANNVESLEGQAFRRVLKSVEVIEATELLTEDSKEERILNGLSGWKKLQNLRKAEGIKEIREALDIAKVEVKAVAEAAAKAAKAAQVQKIADQLDDVTVKDMLKDADTKSAVFTHDTRKTSILSLFLVLSLNMESSATTSGTR</sequence>
<evidence type="ECO:0000313" key="3">
    <source>
        <dbReference type="Proteomes" id="UP000704712"/>
    </source>
</evidence>
<evidence type="ECO:0008006" key="4">
    <source>
        <dbReference type="Google" id="ProtNLM"/>
    </source>
</evidence>
<keyword evidence="1" id="KW-0732">Signal</keyword>
<dbReference type="EMBL" id="JAACNO010000056">
    <property type="protein sequence ID" value="KAF4150457.1"/>
    <property type="molecule type" value="Genomic_DNA"/>
</dbReference>
<feature type="chain" id="PRO_5035779911" description="RxLR effector protein" evidence="1">
    <location>
        <begin position="22"/>
        <end position="184"/>
    </location>
</feature>
<organism evidence="2 3">
    <name type="scientific">Phytophthora infestans</name>
    <name type="common">Potato late blight agent</name>
    <name type="synonym">Botrytis infestans</name>
    <dbReference type="NCBI Taxonomy" id="4787"/>
    <lineage>
        <taxon>Eukaryota</taxon>
        <taxon>Sar</taxon>
        <taxon>Stramenopiles</taxon>
        <taxon>Oomycota</taxon>
        <taxon>Peronosporomycetes</taxon>
        <taxon>Peronosporales</taxon>
        <taxon>Peronosporaceae</taxon>
        <taxon>Phytophthora</taxon>
    </lineage>
</organism>
<comment type="caution">
    <text evidence="2">The sequence shown here is derived from an EMBL/GenBank/DDBJ whole genome shotgun (WGS) entry which is preliminary data.</text>
</comment>
<protein>
    <recommendedName>
        <fullName evidence="4">RxLR effector protein</fullName>
    </recommendedName>
</protein>
<accession>A0A8S9VE58</accession>
<evidence type="ECO:0000256" key="1">
    <source>
        <dbReference type="SAM" id="SignalP"/>
    </source>
</evidence>
<proteinExistence type="predicted"/>
<evidence type="ECO:0000313" key="2">
    <source>
        <dbReference type="EMBL" id="KAF4150457.1"/>
    </source>
</evidence>